<evidence type="ECO:0000313" key="3">
    <source>
        <dbReference type="EMBL" id="QEH38394.1"/>
    </source>
</evidence>
<feature type="domain" description="Reverse transcriptase" evidence="2">
    <location>
        <begin position="1"/>
        <end position="267"/>
    </location>
</feature>
<gene>
    <name evidence="3" type="primary">ltrA_4</name>
    <name evidence="3" type="ORF">OJF2_69950</name>
</gene>
<keyword evidence="4" id="KW-1185">Reference proteome</keyword>
<evidence type="ECO:0000259" key="2">
    <source>
        <dbReference type="PROSITE" id="PS50878"/>
    </source>
</evidence>
<dbReference type="OrthoDB" id="9788687at2"/>
<dbReference type="PANTHER" id="PTHR34047:SF8">
    <property type="entry name" value="PROTEIN YKFC"/>
    <property type="match status" value="1"/>
</dbReference>
<dbReference type="Proteomes" id="UP000324233">
    <property type="component" value="Chromosome"/>
</dbReference>
<dbReference type="InterPro" id="IPR051083">
    <property type="entry name" value="GrpII_Intron_Splice-Mob/Def"/>
</dbReference>
<organism evidence="3 4">
    <name type="scientific">Aquisphaera giovannonii</name>
    <dbReference type="NCBI Taxonomy" id="406548"/>
    <lineage>
        <taxon>Bacteria</taxon>
        <taxon>Pseudomonadati</taxon>
        <taxon>Planctomycetota</taxon>
        <taxon>Planctomycetia</taxon>
        <taxon>Isosphaerales</taxon>
        <taxon>Isosphaeraceae</taxon>
        <taxon>Aquisphaera</taxon>
    </lineage>
</organism>
<dbReference type="InterPro" id="IPR000477">
    <property type="entry name" value="RT_dom"/>
</dbReference>
<dbReference type="KEGG" id="agv:OJF2_69950"/>
<dbReference type="PANTHER" id="PTHR34047">
    <property type="entry name" value="NUCLEAR INTRON MATURASE 1, MITOCHONDRIAL-RELATED"/>
    <property type="match status" value="1"/>
</dbReference>
<protein>
    <submittedName>
        <fullName evidence="3">Group II intron-encoded protein LtrA</fullName>
    </submittedName>
</protein>
<name>A0A5B9WDW6_9BACT</name>
<dbReference type="CDD" id="cd01651">
    <property type="entry name" value="RT_G2_intron"/>
    <property type="match status" value="1"/>
</dbReference>
<dbReference type="SUPFAM" id="SSF56672">
    <property type="entry name" value="DNA/RNA polymerases"/>
    <property type="match status" value="1"/>
</dbReference>
<dbReference type="AlphaFoldDB" id="A0A5B9WDW6"/>
<dbReference type="EMBL" id="CP042997">
    <property type="protein sequence ID" value="QEH38394.1"/>
    <property type="molecule type" value="Genomic_DNA"/>
</dbReference>
<dbReference type="InterPro" id="IPR043502">
    <property type="entry name" value="DNA/RNA_pol_sf"/>
</dbReference>
<accession>A0A5B9WDW6</accession>
<comment type="similarity">
    <text evidence="1">Belongs to the bacterial reverse transcriptase family.</text>
</comment>
<evidence type="ECO:0000313" key="4">
    <source>
        <dbReference type="Proteomes" id="UP000324233"/>
    </source>
</evidence>
<dbReference type="Pfam" id="PF00078">
    <property type="entry name" value="RVT_1"/>
    <property type="match status" value="1"/>
</dbReference>
<proteinExistence type="inferred from homology"/>
<sequence length="346" mass="39567">MKRAGRLMERVWDRDNLREAFARAARGKRARRDAAAFAARLDENLADLARDLADGTYSVGPYHQFTIFDPKERVITAPCFRDRVLHHAVTLVCEPVFERFLIGDTFACRKGKGRLAAVERAQRFARRAPWFLKLDIRKYFNSIRHDILLAMLGRTFKDRRLLDLFGRIIASHEVAPGLGLPIGSLTSQHFANFYLGRLDRFVKEGLRAGGYVRYMDDFVVWGEDRSGLAIVRDRIGEYLTGELSLDLKPEPYINRTACGMDFLGCRIYPTHVLLNRRSRVRFARKVRWLEREHAAGRLDEAALQHRAAALVAFARAGPTTSWRWRHRVLQSLAADGHGPEPGDPGR</sequence>
<reference evidence="3 4" key="1">
    <citation type="submission" date="2019-08" db="EMBL/GenBank/DDBJ databases">
        <title>Deep-cultivation of Planctomycetes and their phenomic and genomic characterization uncovers novel biology.</title>
        <authorList>
            <person name="Wiegand S."/>
            <person name="Jogler M."/>
            <person name="Boedeker C."/>
            <person name="Pinto D."/>
            <person name="Vollmers J."/>
            <person name="Rivas-Marin E."/>
            <person name="Kohn T."/>
            <person name="Peeters S.H."/>
            <person name="Heuer A."/>
            <person name="Rast P."/>
            <person name="Oberbeckmann S."/>
            <person name="Bunk B."/>
            <person name="Jeske O."/>
            <person name="Meyerdierks A."/>
            <person name="Storesund J.E."/>
            <person name="Kallscheuer N."/>
            <person name="Luecker S."/>
            <person name="Lage O.M."/>
            <person name="Pohl T."/>
            <person name="Merkel B.J."/>
            <person name="Hornburger P."/>
            <person name="Mueller R.-W."/>
            <person name="Bruemmer F."/>
            <person name="Labrenz M."/>
            <person name="Spormann A.M."/>
            <person name="Op den Camp H."/>
            <person name="Overmann J."/>
            <person name="Amann R."/>
            <person name="Jetten M.S.M."/>
            <person name="Mascher T."/>
            <person name="Medema M.H."/>
            <person name="Devos D.P."/>
            <person name="Kaster A.-K."/>
            <person name="Ovreas L."/>
            <person name="Rohde M."/>
            <person name="Galperin M.Y."/>
            <person name="Jogler C."/>
        </authorList>
    </citation>
    <scope>NUCLEOTIDE SEQUENCE [LARGE SCALE GENOMIC DNA]</scope>
    <source>
        <strain evidence="3 4">OJF2</strain>
    </source>
</reference>
<dbReference type="PROSITE" id="PS50878">
    <property type="entry name" value="RT_POL"/>
    <property type="match status" value="1"/>
</dbReference>
<evidence type="ECO:0000256" key="1">
    <source>
        <dbReference type="ARBA" id="ARBA00034120"/>
    </source>
</evidence>
<dbReference type="RefSeq" id="WP_148597838.1">
    <property type="nucleotide sequence ID" value="NZ_CP042997.1"/>
</dbReference>